<evidence type="ECO:0000313" key="1">
    <source>
        <dbReference type="EMBL" id="GGK08386.1"/>
    </source>
</evidence>
<evidence type="ECO:0000313" key="2">
    <source>
        <dbReference type="Proteomes" id="UP000635983"/>
    </source>
</evidence>
<keyword evidence="2" id="KW-1185">Reference proteome</keyword>
<dbReference type="EMBL" id="BMPO01000010">
    <property type="protein sequence ID" value="GGK08386.1"/>
    <property type="molecule type" value="Genomic_DNA"/>
</dbReference>
<dbReference type="AlphaFoldDB" id="A0A917Q2C9"/>
<sequence length="61" mass="6820">MSITDETQRFFVGASLLAIAFPLKIADRQQADRSPAGSYKSYTRHMEWIPAASLIAGMRFV</sequence>
<organism evidence="1 2">
    <name type="scientific">Pseudomonas matsuisoli</name>
    <dbReference type="NCBI Taxonomy" id="1515666"/>
    <lineage>
        <taxon>Bacteria</taxon>
        <taxon>Pseudomonadati</taxon>
        <taxon>Pseudomonadota</taxon>
        <taxon>Gammaproteobacteria</taxon>
        <taxon>Pseudomonadales</taxon>
        <taxon>Pseudomonadaceae</taxon>
        <taxon>Pseudomonas</taxon>
    </lineage>
</organism>
<dbReference type="Proteomes" id="UP000635983">
    <property type="component" value="Unassembled WGS sequence"/>
</dbReference>
<reference evidence="1" key="2">
    <citation type="submission" date="2020-09" db="EMBL/GenBank/DDBJ databases">
        <authorList>
            <person name="Sun Q."/>
            <person name="Ohkuma M."/>
        </authorList>
    </citation>
    <scope>NUCLEOTIDE SEQUENCE</scope>
    <source>
        <strain evidence="1">JCM 30078</strain>
    </source>
</reference>
<name>A0A917Q2C9_9PSED</name>
<proteinExistence type="predicted"/>
<comment type="caution">
    <text evidence="1">The sequence shown here is derived from an EMBL/GenBank/DDBJ whole genome shotgun (WGS) entry which is preliminary data.</text>
</comment>
<reference evidence="1" key="1">
    <citation type="journal article" date="2014" name="Int. J. Syst. Evol. Microbiol.">
        <title>Complete genome sequence of Corynebacterium casei LMG S-19264T (=DSM 44701T), isolated from a smear-ripened cheese.</title>
        <authorList>
            <consortium name="US DOE Joint Genome Institute (JGI-PGF)"/>
            <person name="Walter F."/>
            <person name="Albersmeier A."/>
            <person name="Kalinowski J."/>
            <person name="Ruckert C."/>
        </authorList>
    </citation>
    <scope>NUCLEOTIDE SEQUENCE</scope>
    <source>
        <strain evidence="1">JCM 30078</strain>
    </source>
</reference>
<protein>
    <submittedName>
        <fullName evidence="1">Uncharacterized protein</fullName>
    </submittedName>
</protein>
<gene>
    <name evidence="1" type="ORF">GCM10009304_38090</name>
</gene>
<accession>A0A917Q2C9</accession>